<feature type="domain" description="CdaR GGDEF-like" evidence="3">
    <location>
        <begin position="195"/>
        <end position="298"/>
    </location>
</feature>
<evidence type="ECO:0000259" key="3">
    <source>
        <dbReference type="Pfam" id="PF17853"/>
    </source>
</evidence>
<dbReference type="InterPro" id="IPR042070">
    <property type="entry name" value="PucR_C-HTH_sf"/>
</dbReference>
<sequence>MSELEAGWPASSDAAKDLFRSVARTLLPQTESILDDLAAAQYQTTADPGFSPDSPLAEVDRRLTRANLEHWLAANIDTPGRPVPAADVEEFALYARDLVMRGIFVNQISAWRAAQRVSWSWWVNACFRAGADPQVLRELIDLSATSLTAFIDDSMARLDEHIKATREDLSAATQLRRQSTVQLLLEGAPIPRDRAESQLGYVLTGSHLAAIVWVDSVDAASQATQAAEQIARATHAPDRLSIGAGLTTVWLWMPTSTAVVASQISPVLASTPAARVAFGRPAADVLGFRRSHLDAASAKRLVERLGSRRRVVCFQDVHLASLISADPAEAELFISDTLGDFADADQILRDTVRTFVRERFNRSRTSERMFAHRNTIDRRLVRADELLPTPLHDNATAIDAALSLIELRDD</sequence>
<protein>
    <submittedName>
        <fullName evidence="4">Helix-turn-helix domain-containing protein</fullName>
    </submittedName>
</protein>
<dbReference type="Gene3D" id="1.10.10.2840">
    <property type="entry name" value="PucR C-terminal helix-turn-helix domain"/>
    <property type="match status" value="1"/>
</dbReference>
<dbReference type="EMBL" id="JBHTCS010000009">
    <property type="protein sequence ID" value="MFC7447163.1"/>
    <property type="molecule type" value="Genomic_DNA"/>
</dbReference>
<feature type="domain" description="PucR C-terminal helix-turn-helix" evidence="2">
    <location>
        <begin position="348"/>
        <end position="404"/>
    </location>
</feature>
<dbReference type="InterPro" id="IPR051448">
    <property type="entry name" value="CdaR-like_regulators"/>
</dbReference>
<dbReference type="InterPro" id="IPR025736">
    <property type="entry name" value="PucR_C-HTH_dom"/>
</dbReference>
<keyword evidence="5" id="KW-1185">Reference proteome</keyword>
<accession>A0ABW2RTJ8</accession>
<dbReference type="Pfam" id="PF13556">
    <property type="entry name" value="HTH_30"/>
    <property type="match status" value="1"/>
</dbReference>
<dbReference type="RefSeq" id="WP_378402038.1">
    <property type="nucleotide sequence ID" value="NZ_JBHTCS010000009.1"/>
</dbReference>
<dbReference type="Pfam" id="PF17853">
    <property type="entry name" value="GGDEF_2"/>
    <property type="match status" value="1"/>
</dbReference>
<evidence type="ECO:0000256" key="1">
    <source>
        <dbReference type="ARBA" id="ARBA00006754"/>
    </source>
</evidence>
<dbReference type="PANTHER" id="PTHR33744">
    <property type="entry name" value="CARBOHYDRATE DIACID REGULATOR"/>
    <property type="match status" value="1"/>
</dbReference>
<dbReference type="Proteomes" id="UP001596484">
    <property type="component" value="Unassembled WGS sequence"/>
</dbReference>
<gene>
    <name evidence="4" type="ORF">ACFQS9_04575</name>
</gene>
<reference evidence="5" key="1">
    <citation type="journal article" date="2019" name="Int. J. Syst. Evol. Microbiol.">
        <title>The Global Catalogue of Microorganisms (GCM) 10K type strain sequencing project: providing services to taxonomists for standard genome sequencing and annotation.</title>
        <authorList>
            <consortium name="The Broad Institute Genomics Platform"/>
            <consortium name="The Broad Institute Genome Sequencing Center for Infectious Disease"/>
            <person name="Wu L."/>
            <person name="Ma J."/>
        </authorList>
    </citation>
    <scope>NUCLEOTIDE SEQUENCE [LARGE SCALE GENOMIC DNA]</scope>
    <source>
        <strain evidence="5">ICMP 19430</strain>
    </source>
</reference>
<organism evidence="4 5">
    <name type="scientific">Rhodococcus daqingensis</name>
    <dbReference type="NCBI Taxonomy" id="2479363"/>
    <lineage>
        <taxon>Bacteria</taxon>
        <taxon>Bacillati</taxon>
        <taxon>Actinomycetota</taxon>
        <taxon>Actinomycetes</taxon>
        <taxon>Mycobacteriales</taxon>
        <taxon>Nocardiaceae</taxon>
        <taxon>Rhodococcus</taxon>
    </lineage>
</organism>
<evidence type="ECO:0000313" key="5">
    <source>
        <dbReference type="Proteomes" id="UP001596484"/>
    </source>
</evidence>
<name>A0ABW2RTJ8_9NOCA</name>
<proteinExistence type="inferred from homology"/>
<evidence type="ECO:0000259" key="2">
    <source>
        <dbReference type="Pfam" id="PF13556"/>
    </source>
</evidence>
<comment type="similarity">
    <text evidence="1">Belongs to the CdaR family.</text>
</comment>
<comment type="caution">
    <text evidence="4">The sequence shown here is derived from an EMBL/GenBank/DDBJ whole genome shotgun (WGS) entry which is preliminary data.</text>
</comment>
<dbReference type="InterPro" id="IPR041522">
    <property type="entry name" value="CdaR_GGDEF"/>
</dbReference>
<evidence type="ECO:0000313" key="4">
    <source>
        <dbReference type="EMBL" id="MFC7447163.1"/>
    </source>
</evidence>
<dbReference type="PANTHER" id="PTHR33744:SF1">
    <property type="entry name" value="DNA-BINDING TRANSCRIPTIONAL ACTIVATOR ADER"/>
    <property type="match status" value="1"/>
</dbReference>